<keyword evidence="5" id="KW-0378">Hydrolase</keyword>
<proteinExistence type="predicted"/>
<evidence type="ECO:0000256" key="6">
    <source>
        <dbReference type="ARBA" id="ARBA00022918"/>
    </source>
</evidence>
<evidence type="ECO:0000313" key="9">
    <source>
        <dbReference type="Proteomes" id="UP001188597"/>
    </source>
</evidence>
<keyword evidence="1" id="KW-0808">Transferase</keyword>
<dbReference type="InterPro" id="IPR001584">
    <property type="entry name" value="Integrase_cat-core"/>
</dbReference>
<evidence type="ECO:0000256" key="4">
    <source>
        <dbReference type="ARBA" id="ARBA00022759"/>
    </source>
</evidence>
<dbReference type="AlphaFoldDB" id="A0AA88XCK1"/>
<dbReference type="EMBL" id="JAVXUP010000024">
    <property type="protein sequence ID" value="KAK3042034.1"/>
    <property type="molecule type" value="Genomic_DNA"/>
</dbReference>
<keyword evidence="4" id="KW-0255">Endonuclease</keyword>
<dbReference type="InterPro" id="IPR012337">
    <property type="entry name" value="RNaseH-like_sf"/>
</dbReference>
<keyword evidence="3" id="KW-0540">Nuclease</keyword>
<evidence type="ECO:0000259" key="7">
    <source>
        <dbReference type="PROSITE" id="PS50994"/>
    </source>
</evidence>
<dbReference type="PANTHER" id="PTHR48475">
    <property type="entry name" value="RIBONUCLEASE H"/>
    <property type="match status" value="1"/>
</dbReference>
<evidence type="ECO:0000313" key="8">
    <source>
        <dbReference type="EMBL" id="KAK3042034.1"/>
    </source>
</evidence>
<dbReference type="GO" id="GO:0015074">
    <property type="term" value="P:DNA integration"/>
    <property type="evidence" value="ECO:0007669"/>
    <property type="project" value="InterPro"/>
</dbReference>
<comment type="caution">
    <text evidence="8">The sequence shown here is derived from an EMBL/GenBank/DDBJ whole genome shotgun (WGS) entry which is preliminary data.</text>
</comment>
<dbReference type="PANTHER" id="PTHR48475:SF2">
    <property type="entry name" value="RIBONUCLEASE H"/>
    <property type="match status" value="1"/>
</dbReference>
<name>A0AA88XCK1_9ASTE</name>
<feature type="domain" description="Integrase catalytic" evidence="7">
    <location>
        <begin position="163"/>
        <end position="246"/>
    </location>
</feature>
<dbReference type="Pfam" id="PF17917">
    <property type="entry name" value="RT_RNaseH"/>
    <property type="match status" value="1"/>
</dbReference>
<reference evidence="8" key="1">
    <citation type="submission" date="2022-12" db="EMBL/GenBank/DDBJ databases">
        <title>Draft genome assemblies for two species of Escallonia (Escalloniales).</title>
        <authorList>
            <person name="Chanderbali A."/>
            <person name="Dervinis C."/>
            <person name="Anghel I."/>
            <person name="Soltis D."/>
            <person name="Soltis P."/>
            <person name="Zapata F."/>
        </authorList>
    </citation>
    <scope>NUCLEOTIDE SEQUENCE</scope>
    <source>
        <strain evidence="8">UCBG64.0493</strain>
        <tissue evidence="8">Leaf</tissue>
    </source>
</reference>
<dbReference type="GO" id="GO:0003676">
    <property type="term" value="F:nucleic acid binding"/>
    <property type="evidence" value="ECO:0007669"/>
    <property type="project" value="InterPro"/>
</dbReference>
<dbReference type="GO" id="GO:0016787">
    <property type="term" value="F:hydrolase activity"/>
    <property type="evidence" value="ECO:0007669"/>
    <property type="project" value="UniProtKB-KW"/>
</dbReference>
<dbReference type="InterPro" id="IPR041373">
    <property type="entry name" value="RT_RNaseH"/>
</dbReference>
<evidence type="ECO:0000256" key="3">
    <source>
        <dbReference type="ARBA" id="ARBA00022722"/>
    </source>
</evidence>
<dbReference type="InterPro" id="IPR036397">
    <property type="entry name" value="RNaseH_sf"/>
</dbReference>
<accession>A0AA88XCK1</accession>
<evidence type="ECO:0000256" key="2">
    <source>
        <dbReference type="ARBA" id="ARBA00022695"/>
    </source>
</evidence>
<gene>
    <name evidence="8" type="ORF">RJ639_001736</name>
</gene>
<dbReference type="GO" id="GO:0004519">
    <property type="term" value="F:endonuclease activity"/>
    <property type="evidence" value="ECO:0007669"/>
    <property type="project" value="UniProtKB-KW"/>
</dbReference>
<organism evidence="8 9">
    <name type="scientific">Escallonia herrerae</name>
    <dbReference type="NCBI Taxonomy" id="1293975"/>
    <lineage>
        <taxon>Eukaryota</taxon>
        <taxon>Viridiplantae</taxon>
        <taxon>Streptophyta</taxon>
        <taxon>Embryophyta</taxon>
        <taxon>Tracheophyta</taxon>
        <taxon>Spermatophyta</taxon>
        <taxon>Magnoliopsida</taxon>
        <taxon>eudicotyledons</taxon>
        <taxon>Gunneridae</taxon>
        <taxon>Pentapetalae</taxon>
        <taxon>asterids</taxon>
        <taxon>campanulids</taxon>
        <taxon>Escalloniales</taxon>
        <taxon>Escalloniaceae</taxon>
        <taxon>Escallonia</taxon>
    </lineage>
</organism>
<dbReference type="Gene3D" id="1.10.340.70">
    <property type="match status" value="1"/>
</dbReference>
<keyword evidence="2" id="KW-0548">Nucleotidyltransferase</keyword>
<evidence type="ECO:0000256" key="5">
    <source>
        <dbReference type="ARBA" id="ARBA00022801"/>
    </source>
</evidence>
<protein>
    <recommendedName>
        <fullName evidence="7">Integrase catalytic domain-containing protein</fullName>
    </recommendedName>
</protein>
<dbReference type="Pfam" id="PF17921">
    <property type="entry name" value="Integrase_H2C2"/>
    <property type="match status" value="1"/>
</dbReference>
<dbReference type="GO" id="GO:0003964">
    <property type="term" value="F:RNA-directed DNA polymerase activity"/>
    <property type="evidence" value="ECO:0007669"/>
    <property type="project" value="UniProtKB-KW"/>
</dbReference>
<keyword evidence="6" id="KW-0695">RNA-directed DNA polymerase</keyword>
<evidence type="ECO:0000256" key="1">
    <source>
        <dbReference type="ARBA" id="ARBA00022679"/>
    </source>
</evidence>
<dbReference type="Proteomes" id="UP001188597">
    <property type="component" value="Unassembled WGS sequence"/>
</dbReference>
<dbReference type="Gene3D" id="3.30.420.10">
    <property type="entry name" value="Ribonuclease H-like superfamily/Ribonuclease H"/>
    <property type="match status" value="1"/>
</dbReference>
<keyword evidence="9" id="KW-1185">Reference proteome</keyword>
<dbReference type="SUPFAM" id="SSF53098">
    <property type="entry name" value="Ribonuclease H-like"/>
    <property type="match status" value="1"/>
</dbReference>
<dbReference type="PROSITE" id="PS50994">
    <property type="entry name" value="INTEGRASE"/>
    <property type="match status" value="1"/>
</dbReference>
<dbReference type="InterPro" id="IPR041588">
    <property type="entry name" value="Integrase_H2C2"/>
</dbReference>
<sequence length="246" mass="27992">MALALITSVRKLRPYFQLHTIVILTDQPLGKVLKSPVASGRLVNWSVELREFDIRYKPHVTIKAQALSNFIVEYTLPKDLPQLILSKASKLWRLYVDGSSKIGDSGAGICGQHLGGRNLTHKILRQGYYWPGMQKDAVSFTRRCDQCQKFAPLSHMPAIPLNILTSPILFTMWGMEILGPFSMAMGQRHFVITAIDYFTKWTEAEPLATITEAKCEELFWKNVVFRFGIPKVRITDNGKQFDNSKF</sequence>